<evidence type="ECO:0000256" key="15">
    <source>
        <dbReference type="HAMAP-Rule" id="MF_01019"/>
    </source>
</evidence>
<evidence type="ECO:0000256" key="10">
    <source>
        <dbReference type="ARBA" id="ARBA00022741"/>
    </source>
</evidence>
<protein>
    <recommendedName>
        <fullName evidence="15">Histidine biosynthesis bifunctional protein HisIE</fullName>
    </recommendedName>
    <domain>
        <recommendedName>
            <fullName evidence="15">Phosphoribosyl-AMP cyclohydrolase</fullName>
            <shortName evidence="15">PRA-CH</shortName>
            <ecNumber evidence="15">3.5.4.19</ecNumber>
        </recommendedName>
    </domain>
    <domain>
        <recommendedName>
            <fullName evidence="15">Phosphoribosyl-ATP pyrophosphatase</fullName>
            <shortName evidence="15">PRA-PH</shortName>
            <ecNumber evidence="15">3.6.1.31</ecNumber>
        </recommendedName>
    </domain>
</protein>
<evidence type="ECO:0000313" key="18">
    <source>
        <dbReference type="Proteomes" id="UP000677668"/>
    </source>
</evidence>
<evidence type="ECO:0000256" key="4">
    <source>
        <dbReference type="ARBA" id="ARBA00005169"/>
    </source>
</evidence>
<dbReference type="Gene3D" id="1.10.287.1080">
    <property type="entry name" value="MazG-like"/>
    <property type="match status" value="1"/>
</dbReference>
<keyword evidence="9 15" id="KW-0028">Amino-acid biosynthesis</keyword>
<comment type="pathway">
    <text evidence="5 15">Amino-acid biosynthesis; L-histidine biosynthesis; L-histidine from 5-phospho-alpha-D-ribose 1-diphosphate: step 2/9.</text>
</comment>
<evidence type="ECO:0000256" key="3">
    <source>
        <dbReference type="ARBA" id="ARBA00004496"/>
    </source>
</evidence>
<dbReference type="InterPro" id="IPR021130">
    <property type="entry name" value="PRib-ATP_PPHydrolase-like"/>
</dbReference>
<dbReference type="NCBIfam" id="NF000768">
    <property type="entry name" value="PRK00051.1"/>
    <property type="match status" value="1"/>
</dbReference>
<dbReference type="GO" id="GO:0004636">
    <property type="term" value="F:phosphoribosyl-ATP diphosphatase activity"/>
    <property type="evidence" value="ECO:0007669"/>
    <property type="project" value="UniProtKB-EC"/>
</dbReference>
<dbReference type="InterPro" id="IPR026660">
    <property type="entry name" value="PRA-CH"/>
</dbReference>
<dbReference type="Proteomes" id="UP000677668">
    <property type="component" value="Chromosome 1"/>
</dbReference>
<dbReference type="RefSeq" id="WP_211423053.1">
    <property type="nucleotide sequence ID" value="NZ_CP072642.1"/>
</dbReference>
<keyword evidence="12 15" id="KW-0067">ATP-binding</keyword>
<evidence type="ECO:0000256" key="1">
    <source>
        <dbReference type="ARBA" id="ARBA00000024"/>
    </source>
</evidence>
<gene>
    <name evidence="15" type="primary">hisI</name>
    <name evidence="15" type="synonym">hisIE</name>
    <name evidence="17" type="ORF">J8C05_04930</name>
</gene>
<dbReference type="PANTHER" id="PTHR42945">
    <property type="entry name" value="HISTIDINE BIOSYNTHESIS BIFUNCTIONAL PROTEIN"/>
    <property type="match status" value="1"/>
</dbReference>
<accession>A0ABX8B6T4</accession>
<organism evidence="17 18">
    <name type="scientific">Chloracidobacterium sp. N</name>
    <dbReference type="NCBI Taxonomy" id="2821540"/>
    <lineage>
        <taxon>Bacteria</taxon>
        <taxon>Pseudomonadati</taxon>
        <taxon>Acidobacteriota</taxon>
        <taxon>Terriglobia</taxon>
        <taxon>Terriglobales</taxon>
        <taxon>Acidobacteriaceae</taxon>
        <taxon>Chloracidobacterium</taxon>
        <taxon>Chloracidobacterium aggregatum</taxon>
    </lineage>
</organism>
<name>A0ABX8B6T4_9BACT</name>
<feature type="region of interest" description="Phosphoribosyl-AMP cyclohydrolase" evidence="15">
    <location>
        <begin position="1"/>
        <end position="149"/>
    </location>
</feature>
<dbReference type="SUPFAM" id="SSF101386">
    <property type="entry name" value="all-alpha NTP pyrophosphatases"/>
    <property type="match status" value="1"/>
</dbReference>
<evidence type="ECO:0000256" key="11">
    <source>
        <dbReference type="ARBA" id="ARBA00022801"/>
    </source>
</evidence>
<dbReference type="InterPro" id="IPR008179">
    <property type="entry name" value="HisE"/>
</dbReference>
<dbReference type="Gene3D" id="3.10.20.810">
    <property type="entry name" value="Phosphoribosyl-AMP cyclohydrolase"/>
    <property type="match status" value="1"/>
</dbReference>
<evidence type="ECO:0000256" key="12">
    <source>
        <dbReference type="ARBA" id="ARBA00022840"/>
    </source>
</evidence>
<comment type="catalytic activity">
    <reaction evidence="1 15">
        <text>1-(5-phospho-beta-D-ribosyl)-5'-AMP + H2O = 1-(5-phospho-beta-D-ribosyl)-5-[(5-phospho-beta-D-ribosylamino)methylideneamino]imidazole-4-carboxamide</text>
        <dbReference type="Rhea" id="RHEA:20049"/>
        <dbReference type="ChEBI" id="CHEBI:15377"/>
        <dbReference type="ChEBI" id="CHEBI:58435"/>
        <dbReference type="ChEBI" id="CHEBI:59457"/>
        <dbReference type="EC" id="3.5.4.19"/>
    </reaction>
</comment>
<feature type="domain" description="Phosphoribosyl-AMP cyclohydrolase" evidence="16">
    <location>
        <begin position="28"/>
        <end position="100"/>
    </location>
</feature>
<dbReference type="EC" id="3.6.1.31" evidence="15"/>
<dbReference type="PANTHER" id="PTHR42945:SF9">
    <property type="entry name" value="HISTIDINE BIOSYNTHESIS BIFUNCTIONAL PROTEIN HISIE"/>
    <property type="match status" value="1"/>
</dbReference>
<dbReference type="SUPFAM" id="SSF141734">
    <property type="entry name" value="HisI-like"/>
    <property type="match status" value="1"/>
</dbReference>
<dbReference type="EC" id="3.5.4.19" evidence="15"/>
<dbReference type="EMBL" id="CP072642">
    <property type="protein sequence ID" value="QUV94786.1"/>
    <property type="molecule type" value="Genomic_DNA"/>
</dbReference>
<dbReference type="CDD" id="cd11534">
    <property type="entry name" value="NTP-PPase_HisIE_like"/>
    <property type="match status" value="1"/>
</dbReference>
<comment type="similarity">
    <text evidence="6 15">In the C-terminal section; belongs to the PRA-PH family.</text>
</comment>
<dbReference type="InterPro" id="IPR023019">
    <property type="entry name" value="His_synth_HisIE"/>
</dbReference>
<evidence type="ECO:0000259" key="16">
    <source>
        <dbReference type="Pfam" id="PF01502"/>
    </source>
</evidence>
<dbReference type="NCBIfam" id="NF002747">
    <property type="entry name" value="PRK02759.1"/>
    <property type="match status" value="1"/>
</dbReference>
<comment type="catalytic activity">
    <reaction evidence="2 15">
        <text>1-(5-phospho-beta-D-ribosyl)-ATP + H2O = 1-(5-phospho-beta-D-ribosyl)-5'-AMP + diphosphate + H(+)</text>
        <dbReference type="Rhea" id="RHEA:22828"/>
        <dbReference type="ChEBI" id="CHEBI:15377"/>
        <dbReference type="ChEBI" id="CHEBI:15378"/>
        <dbReference type="ChEBI" id="CHEBI:33019"/>
        <dbReference type="ChEBI" id="CHEBI:59457"/>
        <dbReference type="ChEBI" id="CHEBI:73183"/>
        <dbReference type="EC" id="3.6.1.31"/>
    </reaction>
</comment>
<keyword evidence="8 15" id="KW-0963">Cytoplasm</keyword>
<evidence type="ECO:0000256" key="9">
    <source>
        <dbReference type="ARBA" id="ARBA00022605"/>
    </source>
</evidence>
<dbReference type="HAMAP" id="MF_01020">
    <property type="entry name" value="HisE"/>
    <property type="match status" value="1"/>
</dbReference>
<sequence>MTEAIRFDANGLVPVVIQDATTNEVLTLAYMNAASYQLTCETGEVWLWSRSRQSLWHKGATSGHTQRVVDIRLDCDGDALVVRVEPRGPACHTGATSCFFQSLLPCNATTAQTDSAPPIPAAHAPDGTPSIAPPEVKLVPHSALELGILLDELYALIQERQAKRPEGAYTTYLFTAGLDKILKKVGEEAAETIIAAKNEPRTELAAEMADLLYHLLVLMVARDVTPHDVAEILRSRAGKRRPLPTE</sequence>
<keyword evidence="11 15" id="KW-0378">Hydrolase</keyword>
<evidence type="ECO:0000256" key="6">
    <source>
        <dbReference type="ARBA" id="ARBA00007731"/>
    </source>
</evidence>
<reference evidence="17 18" key="1">
    <citation type="submission" date="2021-03" db="EMBL/GenBank/DDBJ databases">
        <title>Genomic and phenotypic characterization of Chloracidobacterium isolates provides evidence for multiple species.</title>
        <authorList>
            <person name="Saini M.K."/>
            <person name="Costas A.M.G."/>
            <person name="Tank M."/>
            <person name="Bryant D.A."/>
        </authorList>
    </citation>
    <scope>NUCLEOTIDE SEQUENCE [LARGE SCALE GENOMIC DNA]</scope>
    <source>
        <strain evidence="17 18">N</strain>
    </source>
</reference>
<evidence type="ECO:0000256" key="5">
    <source>
        <dbReference type="ARBA" id="ARBA00005204"/>
    </source>
</evidence>
<evidence type="ECO:0000256" key="14">
    <source>
        <dbReference type="ARBA" id="ARBA00023268"/>
    </source>
</evidence>
<evidence type="ECO:0000256" key="7">
    <source>
        <dbReference type="ARBA" id="ARBA00008299"/>
    </source>
</evidence>
<evidence type="ECO:0000256" key="13">
    <source>
        <dbReference type="ARBA" id="ARBA00023102"/>
    </source>
</evidence>
<comment type="similarity">
    <text evidence="7 15">In the N-terminal section; belongs to the PRA-CH family.</text>
</comment>
<keyword evidence="14 15" id="KW-0511">Multifunctional enzyme</keyword>
<evidence type="ECO:0000256" key="8">
    <source>
        <dbReference type="ARBA" id="ARBA00022490"/>
    </source>
</evidence>
<evidence type="ECO:0000313" key="17">
    <source>
        <dbReference type="EMBL" id="QUV94786.1"/>
    </source>
</evidence>
<evidence type="ECO:0000256" key="2">
    <source>
        <dbReference type="ARBA" id="ARBA00001460"/>
    </source>
</evidence>
<dbReference type="Pfam" id="PF01503">
    <property type="entry name" value="PRA-PH"/>
    <property type="match status" value="1"/>
</dbReference>
<keyword evidence="18" id="KW-1185">Reference proteome</keyword>
<dbReference type="Pfam" id="PF01502">
    <property type="entry name" value="PRA-CH"/>
    <property type="match status" value="1"/>
</dbReference>
<dbReference type="InterPro" id="IPR038019">
    <property type="entry name" value="PRib_AMP_CycHydrolase_sf"/>
</dbReference>
<feature type="region of interest" description="Phosphoribosyl-ATP pyrophosphohydrolase" evidence="15">
    <location>
        <begin position="150"/>
        <end position="246"/>
    </location>
</feature>
<dbReference type="GO" id="GO:0004635">
    <property type="term" value="F:phosphoribosyl-AMP cyclohydrolase activity"/>
    <property type="evidence" value="ECO:0007669"/>
    <property type="project" value="UniProtKB-EC"/>
</dbReference>
<dbReference type="NCBIfam" id="TIGR03188">
    <property type="entry name" value="histidine_hisI"/>
    <property type="match status" value="1"/>
</dbReference>
<dbReference type="HAMAP" id="MF_01021">
    <property type="entry name" value="HisI"/>
    <property type="match status" value="1"/>
</dbReference>
<dbReference type="HAMAP" id="MF_01019">
    <property type="entry name" value="HisIE"/>
    <property type="match status" value="1"/>
</dbReference>
<comment type="subcellular location">
    <subcellularLocation>
        <location evidence="3 15">Cytoplasm</location>
    </subcellularLocation>
</comment>
<keyword evidence="10 15" id="KW-0547">Nucleotide-binding</keyword>
<comment type="pathway">
    <text evidence="4 15">Amino-acid biosynthesis; L-histidine biosynthesis; L-histidine from 5-phospho-alpha-D-ribose 1-diphosphate: step 3/9.</text>
</comment>
<proteinExistence type="inferred from homology"/>
<dbReference type="InterPro" id="IPR002496">
    <property type="entry name" value="PRib_AMP_CycHydrolase_dom"/>
</dbReference>
<keyword evidence="13 15" id="KW-0368">Histidine biosynthesis</keyword>